<keyword evidence="3" id="KW-1185">Reference proteome</keyword>
<sequence length="182" mass="21391">MNRLSSVKSVLMLIMVWYSTNLYAFVPSGYQWVARSSQVPEHYFYGIALNESGKRLANKDYRPWPWTLNVEGKSYFYPTRKACYRALTGFLGQGKTIIDIGLMQVNWHYHRDKLGNPWQALDPYFNLHVGARILRHEYDKTHDWFQAVGCYHSPGQLSGQKQRAIHYANNVFKRLARLRQRS</sequence>
<dbReference type="Pfam" id="PF01464">
    <property type="entry name" value="SLT"/>
    <property type="match status" value="1"/>
</dbReference>
<evidence type="ECO:0000259" key="1">
    <source>
        <dbReference type="Pfam" id="PF01464"/>
    </source>
</evidence>
<dbReference type="InterPro" id="IPR008258">
    <property type="entry name" value="Transglycosylase_SLT_dom_1"/>
</dbReference>
<organism evidence="2 3">
    <name type="scientific">Crenothrix polyspora</name>
    <dbReference type="NCBI Taxonomy" id="360316"/>
    <lineage>
        <taxon>Bacteria</taxon>
        <taxon>Pseudomonadati</taxon>
        <taxon>Pseudomonadota</taxon>
        <taxon>Gammaproteobacteria</taxon>
        <taxon>Methylococcales</taxon>
        <taxon>Crenotrichaceae</taxon>
        <taxon>Crenothrix</taxon>
    </lineage>
</organism>
<evidence type="ECO:0000313" key="3">
    <source>
        <dbReference type="Proteomes" id="UP000195667"/>
    </source>
</evidence>
<accession>A0A1R4H0X5</accession>
<name>A0A1R4H0X5_9GAMM</name>
<gene>
    <name evidence="2" type="ORF">CRENPOLYSF1_1250010</name>
</gene>
<reference evidence="3" key="1">
    <citation type="submission" date="2017-02" db="EMBL/GenBank/DDBJ databases">
        <authorList>
            <person name="Daims H."/>
        </authorList>
    </citation>
    <scope>NUCLEOTIDE SEQUENCE [LARGE SCALE GENOMIC DNA]</scope>
</reference>
<dbReference type="Gene3D" id="1.10.530.10">
    <property type="match status" value="1"/>
</dbReference>
<dbReference type="SUPFAM" id="SSF53955">
    <property type="entry name" value="Lysozyme-like"/>
    <property type="match status" value="1"/>
</dbReference>
<dbReference type="AlphaFoldDB" id="A0A1R4H0X5"/>
<evidence type="ECO:0000313" key="2">
    <source>
        <dbReference type="EMBL" id="SJM89884.1"/>
    </source>
</evidence>
<proteinExistence type="predicted"/>
<protein>
    <submittedName>
        <fullName evidence="2">Lytic transglycosylase catalytic</fullName>
    </submittedName>
</protein>
<dbReference type="OrthoDB" id="5945995at2"/>
<dbReference type="Proteomes" id="UP000195667">
    <property type="component" value="Unassembled WGS sequence"/>
</dbReference>
<dbReference type="RefSeq" id="WP_087142312.1">
    <property type="nucleotide sequence ID" value="NZ_FUKI01000030.1"/>
</dbReference>
<dbReference type="InterPro" id="IPR023346">
    <property type="entry name" value="Lysozyme-like_dom_sf"/>
</dbReference>
<feature type="domain" description="Transglycosylase SLT" evidence="1">
    <location>
        <begin position="75"/>
        <end position="153"/>
    </location>
</feature>
<dbReference type="EMBL" id="FUKI01000030">
    <property type="protein sequence ID" value="SJM89884.1"/>
    <property type="molecule type" value="Genomic_DNA"/>
</dbReference>